<feature type="compositionally biased region" description="Basic and acidic residues" evidence="1">
    <location>
        <begin position="8"/>
        <end position="36"/>
    </location>
</feature>
<proteinExistence type="predicted"/>
<evidence type="ECO:0000313" key="3">
    <source>
        <dbReference type="Proteomes" id="UP000540989"/>
    </source>
</evidence>
<accession>A0A7W7ZKU0</accession>
<feature type="region of interest" description="Disordered" evidence="1">
    <location>
        <begin position="1"/>
        <end position="59"/>
    </location>
</feature>
<sequence>MKIKRKTTGSEKKLIASVDKEMQEPRLAESVREAEQRTGSPATEQSTAHAAWLVPPQVH</sequence>
<keyword evidence="3" id="KW-1185">Reference proteome</keyword>
<organism evidence="2 3">
    <name type="scientific">Granulicella aggregans</name>
    <dbReference type="NCBI Taxonomy" id="474949"/>
    <lineage>
        <taxon>Bacteria</taxon>
        <taxon>Pseudomonadati</taxon>
        <taxon>Acidobacteriota</taxon>
        <taxon>Terriglobia</taxon>
        <taxon>Terriglobales</taxon>
        <taxon>Acidobacteriaceae</taxon>
        <taxon>Granulicella</taxon>
    </lineage>
</organism>
<dbReference type="AlphaFoldDB" id="A0A7W7ZKU0"/>
<gene>
    <name evidence="2" type="ORF">HDF16_006160</name>
</gene>
<name>A0A7W7ZKU0_9BACT</name>
<evidence type="ECO:0000256" key="1">
    <source>
        <dbReference type="SAM" id="MobiDB-lite"/>
    </source>
</evidence>
<protein>
    <submittedName>
        <fullName evidence="2">Uncharacterized protein</fullName>
    </submittedName>
</protein>
<dbReference type="Proteomes" id="UP000540989">
    <property type="component" value="Unassembled WGS sequence"/>
</dbReference>
<reference evidence="2 3" key="1">
    <citation type="submission" date="2020-08" db="EMBL/GenBank/DDBJ databases">
        <title>Genomic Encyclopedia of Type Strains, Phase IV (KMG-V): Genome sequencing to study the core and pangenomes of soil and plant-associated prokaryotes.</title>
        <authorList>
            <person name="Whitman W."/>
        </authorList>
    </citation>
    <scope>NUCLEOTIDE SEQUENCE [LARGE SCALE GENOMIC DNA]</scope>
    <source>
        <strain evidence="2 3">M8UP14</strain>
    </source>
</reference>
<evidence type="ECO:0000313" key="2">
    <source>
        <dbReference type="EMBL" id="MBB5061424.1"/>
    </source>
</evidence>
<feature type="compositionally biased region" description="Polar residues" evidence="1">
    <location>
        <begin position="37"/>
        <end position="48"/>
    </location>
</feature>
<dbReference type="EMBL" id="JACHIP010000042">
    <property type="protein sequence ID" value="MBB5061424.1"/>
    <property type="molecule type" value="Genomic_DNA"/>
</dbReference>
<comment type="caution">
    <text evidence="2">The sequence shown here is derived from an EMBL/GenBank/DDBJ whole genome shotgun (WGS) entry which is preliminary data.</text>
</comment>